<name>A0A0H3DTX0_EDWTF</name>
<dbReference type="KEGG" id="etd:ETAF_2600"/>
<evidence type="ECO:0000313" key="10">
    <source>
        <dbReference type="Proteomes" id="UP000002230"/>
    </source>
</evidence>
<dbReference type="PANTHER" id="PTHR33508:SF2">
    <property type="entry name" value="UPF0056 INNER MEMBRANE PROTEIN MARC"/>
    <property type="match status" value="1"/>
</dbReference>
<reference evidence="9 10" key="2">
    <citation type="journal article" date="2011" name="BMC Immunol.">
        <title>Comparison of static immersion and intravenous injection systems for exposure of zebrafish embryos to the natural pathogen Edwardsiella tarda.</title>
        <authorList>
            <person name="van Soest J.J."/>
            <person name="Stockhammer O.W."/>
            <person name="Ordas A."/>
            <person name="Bloemberg G.V."/>
            <person name="Spaink H.P."/>
            <person name="Meijer A.H."/>
        </authorList>
    </citation>
    <scope>NUCLEOTIDE SEQUENCE [LARGE SCALE GENOMIC DNA]</scope>
    <source>
        <strain evidence="9 10">FL6-60</strain>
    </source>
</reference>
<dbReference type="InterPro" id="IPR002771">
    <property type="entry name" value="Multi_antbiot-R_MarC"/>
</dbReference>
<evidence type="ECO:0000256" key="8">
    <source>
        <dbReference type="RuleBase" id="RU362048"/>
    </source>
</evidence>
<keyword evidence="5 8" id="KW-0812">Transmembrane</keyword>
<evidence type="ECO:0000256" key="3">
    <source>
        <dbReference type="ARBA" id="ARBA00022475"/>
    </source>
</evidence>
<sequence>METWLIHFLLTYVTFLSMFCPPATITAATILLGQTPPHTLRQLAWKVALEYVAVMLVAIWIGNYLLMALGLNAHALTATGGAALLFQGWPLMTKGTKAEPARMVVTPDARPNVQDMVLVPLLFPLTIGGGTIAVGISLASHDGSLAGLLQLSAVILLMAPTIALTFLAVGPLHGRLSSGAIDAMARIAGIVLVTLSLQLLASGLTQLVLQYGLAK</sequence>
<reference evidence="10" key="1">
    <citation type="submission" date="2010-08" db="EMBL/GenBank/DDBJ databases">
        <title>Genome comparisons of Edwardsiella bacteria analysed using deep sequencing technology.</title>
        <authorList>
            <person name="van Soest J.J."/>
            <person name="Henkel C.V."/>
            <person name="Jansen H.J."/>
            <person name="van den Hondel C.A.M.J.J."/>
            <person name="Bloemberg G.V."/>
            <person name="Meijer A.H."/>
            <person name="Spaink H.P."/>
        </authorList>
    </citation>
    <scope>NUCLEOTIDE SEQUENCE [LARGE SCALE GENOMIC DNA]</scope>
    <source>
        <strain evidence="10">FL6-60</strain>
    </source>
</reference>
<evidence type="ECO:0000256" key="1">
    <source>
        <dbReference type="ARBA" id="ARBA00004429"/>
    </source>
</evidence>
<dbReference type="HOGENOM" id="CLU_1281514_0_0_6"/>
<keyword evidence="7 8" id="KW-0472">Membrane</keyword>
<accession>A0A0H3DTX0</accession>
<dbReference type="Pfam" id="PF01914">
    <property type="entry name" value="MarC"/>
    <property type="match status" value="1"/>
</dbReference>
<dbReference type="PATRIC" id="fig|718251.5.peg.2701"/>
<feature type="transmembrane region" description="Helical" evidence="8">
    <location>
        <begin position="117"/>
        <end position="139"/>
    </location>
</feature>
<evidence type="ECO:0000256" key="6">
    <source>
        <dbReference type="ARBA" id="ARBA00022989"/>
    </source>
</evidence>
<evidence type="ECO:0000256" key="5">
    <source>
        <dbReference type="ARBA" id="ARBA00022692"/>
    </source>
</evidence>
<dbReference type="PANTHER" id="PTHR33508">
    <property type="entry name" value="UPF0056 MEMBRANE PROTEIN YHCE"/>
    <property type="match status" value="1"/>
</dbReference>
<feature type="transmembrane region" description="Helical" evidence="8">
    <location>
        <begin position="6"/>
        <end position="31"/>
    </location>
</feature>
<dbReference type="AlphaFoldDB" id="A0A0H3DTX0"/>
<dbReference type="GO" id="GO:0005886">
    <property type="term" value="C:plasma membrane"/>
    <property type="evidence" value="ECO:0007669"/>
    <property type="project" value="UniProtKB-SubCell"/>
</dbReference>
<keyword evidence="6 8" id="KW-1133">Transmembrane helix</keyword>
<evidence type="ECO:0000256" key="7">
    <source>
        <dbReference type="ARBA" id="ARBA00023136"/>
    </source>
</evidence>
<keyword evidence="10" id="KW-1185">Reference proteome</keyword>
<keyword evidence="4" id="KW-0997">Cell inner membrane</keyword>
<evidence type="ECO:0000256" key="4">
    <source>
        <dbReference type="ARBA" id="ARBA00022519"/>
    </source>
</evidence>
<feature type="transmembrane region" description="Helical" evidence="8">
    <location>
        <begin position="151"/>
        <end position="172"/>
    </location>
</feature>
<feature type="transmembrane region" description="Helical" evidence="8">
    <location>
        <begin position="67"/>
        <end position="86"/>
    </location>
</feature>
<dbReference type="EMBL" id="CP002154">
    <property type="protein sequence ID" value="ADM42702.1"/>
    <property type="molecule type" value="Genomic_DNA"/>
</dbReference>
<feature type="transmembrane region" description="Helical" evidence="8">
    <location>
        <begin position="184"/>
        <end position="209"/>
    </location>
</feature>
<comment type="subcellular location">
    <subcellularLocation>
        <location evidence="1 8">Cell inner membrane</location>
        <topology evidence="1 8">Multi-pass membrane protein</topology>
    </subcellularLocation>
</comment>
<gene>
    <name evidence="9" type="ordered locus">ETAF_2600</name>
</gene>
<comment type="similarity">
    <text evidence="2 8">Belongs to the UPF0056 (MarC) family.</text>
</comment>
<evidence type="ECO:0000256" key="2">
    <source>
        <dbReference type="ARBA" id="ARBA00009784"/>
    </source>
</evidence>
<proteinExistence type="inferred from homology"/>
<dbReference type="Proteomes" id="UP000002230">
    <property type="component" value="Chromosome"/>
</dbReference>
<feature type="transmembrane region" description="Helical" evidence="8">
    <location>
        <begin position="43"/>
        <end position="61"/>
    </location>
</feature>
<keyword evidence="3" id="KW-1003">Cell membrane</keyword>
<protein>
    <recommendedName>
        <fullName evidence="8">UPF0056 inner membrane protein</fullName>
    </recommendedName>
</protein>
<organism evidence="9 10">
    <name type="scientific">Edwardsiella tarda (strain FL6-60)</name>
    <dbReference type="NCBI Taxonomy" id="718251"/>
    <lineage>
        <taxon>Bacteria</taxon>
        <taxon>Pseudomonadati</taxon>
        <taxon>Pseudomonadota</taxon>
        <taxon>Gammaproteobacteria</taxon>
        <taxon>Enterobacterales</taxon>
        <taxon>Hafniaceae</taxon>
        <taxon>Edwardsiella</taxon>
    </lineage>
</organism>
<evidence type="ECO:0000313" key="9">
    <source>
        <dbReference type="EMBL" id="ADM42702.1"/>
    </source>
</evidence>